<organism evidence="1 2">
    <name type="scientific">Eumeta variegata</name>
    <name type="common">Bagworm moth</name>
    <name type="synonym">Eumeta japonica</name>
    <dbReference type="NCBI Taxonomy" id="151549"/>
    <lineage>
        <taxon>Eukaryota</taxon>
        <taxon>Metazoa</taxon>
        <taxon>Ecdysozoa</taxon>
        <taxon>Arthropoda</taxon>
        <taxon>Hexapoda</taxon>
        <taxon>Insecta</taxon>
        <taxon>Pterygota</taxon>
        <taxon>Neoptera</taxon>
        <taxon>Endopterygota</taxon>
        <taxon>Lepidoptera</taxon>
        <taxon>Glossata</taxon>
        <taxon>Ditrysia</taxon>
        <taxon>Tineoidea</taxon>
        <taxon>Psychidae</taxon>
        <taxon>Oiketicinae</taxon>
        <taxon>Eumeta</taxon>
    </lineage>
</organism>
<protein>
    <submittedName>
        <fullName evidence="1">Uncharacterized protein</fullName>
    </submittedName>
</protein>
<name>A0A4C1ZCT6_EUMVA</name>
<keyword evidence="2" id="KW-1185">Reference proteome</keyword>
<comment type="caution">
    <text evidence="1">The sequence shown here is derived from an EMBL/GenBank/DDBJ whole genome shotgun (WGS) entry which is preliminary data.</text>
</comment>
<dbReference type="AlphaFoldDB" id="A0A4C1ZCT6"/>
<sequence>MAAGSAPPSGDAFDSAPDVHYLTRADAGCGTSRPTNSAFANDTVIGYTLLDFWEENWEKYEPHSNDNSSCPGAFMEEVK</sequence>
<dbReference type="Proteomes" id="UP000299102">
    <property type="component" value="Unassembled WGS sequence"/>
</dbReference>
<accession>A0A4C1ZCT6</accession>
<dbReference type="EMBL" id="BGZK01001744">
    <property type="protein sequence ID" value="GBP85550.1"/>
    <property type="molecule type" value="Genomic_DNA"/>
</dbReference>
<reference evidence="1 2" key="1">
    <citation type="journal article" date="2019" name="Commun. Biol.">
        <title>The bagworm genome reveals a unique fibroin gene that provides high tensile strength.</title>
        <authorList>
            <person name="Kono N."/>
            <person name="Nakamura H."/>
            <person name="Ohtoshi R."/>
            <person name="Tomita M."/>
            <person name="Numata K."/>
            <person name="Arakawa K."/>
        </authorList>
    </citation>
    <scope>NUCLEOTIDE SEQUENCE [LARGE SCALE GENOMIC DNA]</scope>
</reference>
<evidence type="ECO:0000313" key="1">
    <source>
        <dbReference type="EMBL" id="GBP85550.1"/>
    </source>
</evidence>
<proteinExistence type="predicted"/>
<evidence type="ECO:0000313" key="2">
    <source>
        <dbReference type="Proteomes" id="UP000299102"/>
    </source>
</evidence>
<gene>
    <name evidence="1" type="ORF">EVAR_58085_1</name>
</gene>